<evidence type="ECO:0000313" key="2">
    <source>
        <dbReference type="EMBL" id="CEG55499.1"/>
    </source>
</evidence>
<feature type="compositionally biased region" description="Polar residues" evidence="1">
    <location>
        <begin position="263"/>
        <end position="281"/>
    </location>
</feature>
<evidence type="ECO:0000313" key="3">
    <source>
        <dbReference type="Proteomes" id="UP000032430"/>
    </source>
</evidence>
<protein>
    <submittedName>
        <fullName evidence="2">Uncharacterized protein</fullName>
    </submittedName>
</protein>
<evidence type="ECO:0000256" key="1">
    <source>
        <dbReference type="SAM" id="MobiDB-lite"/>
    </source>
</evidence>
<feature type="region of interest" description="Disordered" evidence="1">
    <location>
        <begin position="263"/>
        <end position="317"/>
    </location>
</feature>
<dbReference type="AlphaFoldDB" id="A0A098G0K5"/>
<dbReference type="KEGG" id="lfa:LFA_0012"/>
<dbReference type="NCBIfam" id="NF045532">
    <property type="entry name" value="T4SS_lpg0008"/>
    <property type="match status" value="1"/>
</dbReference>
<keyword evidence="3" id="KW-1185">Reference proteome</keyword>
<sequence>MTFTCEQIKQLDNPYEKLNTADVLAEHHSELDKLSPKEMHDLAVKILMACPAEEMENFAHEVDSFQSSKSTFSVVLARAYETKKCILALSNPEQTNPHELLMDEETNEGILNEFDDLALNLLSGNEVTIATRLAIATPMKSRSALSFNVSRVFTESEFAEKVGAALTLRREIDRFLLGNKPQDFFTSNEFNLDLCHEFSILLMSLLEGREQEIGEKLAPLEHQQRHQISRQLDQLKNKAHDKHCPFKLIIAAMNSPTESQQKITVDESSVSNPYRQFNTSPRARAKQPAETTLTAARSDAKTNIESEDEKKEESCASSFCGLLKW</sequence>
<dbReference type="EMBL" id="LN614827">
    <property type="protein sequence ID" value="CEG55499.1"/>
    <property type="molecule type" value="Genomic_DNA"/>
</dbReference>
<dbReference type="HOGENOM" id="CLU_074079_0_0_6"/>
<feature type="compositionally biased region" description="Basic and acidic residues" evidence="1">
    <location>
        <begin position="298"/>
        <end position="314"/>
    </location>
</feature>
<dbReference type="OrthoDB" id="5652954at2"/>
<gene>
    <name evidence="2" type="ORF">LFA_0012</name>
</gene>
<reference evidence="3" key="1">
    <citation type="submission" date="2014-09" db="EMBL/GenBank/DDBJ databases">
        <authorList>
            <person name="Gomez-Valero L."/>
        </authorList>
    </citation>
    <scope>NUCLEOTIDE SEQUENCE [LARGE SCALE GENOMIC DNA]</scope>
    <source>
        <strain evidence="3">ATCC700992</strain>
    </source>
</reference>
<dbReference type="STRING" id="1212491.LFA_0012"/>
<name>A0A098G0K5_9GAMM</name>
<accession>A0A098G0K5</accession>
<organism evidence="2 3">
    <name type="scientific">Legionella fallonii LLAP-10</name>
    <dbReference type="NCBI Taxonomy" id="1212491"/>
    <lineage>
        <taxon>Bacteria</taxon>
        <taxon>Pseudomonadati</taxon>
        <taxon>Pseudomonadota</taxon>
        <taxon>Gammaproteobacteria</taxon>
        <taxon>Legionellales</taxon>
        <taxon>Legionellaceae</taxon>
        <taxon>Legionella</taxon>
    </lineage>
</organism>
<dbReference type="RefSeq" id="WP_045094377.1">
    <property type="nucleotide sequence ID" value="NZ_LN614827.1"/>
</dbReference>
<dbReference type="Proteomes" id="UP000032430">
    <property type="component" value="Chromosome I"/>
</dbReference>
<proteinExistence type="predicted"/>